<keyword evidence="3 5" id="KW-0547">Nucleotide-binding</keyword>
<dbReference type="Pfam" id="PF13607">
    <property type="entry name" value="Succ_CoA_lig"/>
    <property type="match status" value="1"/>
</dbReference>
<dbReference type="Gene3D" id="3.40.50.261">
    <property type="entry name" value="Succinyl-CoA synthetase domains"/>
    <property type="match status" value="2"/>
</dbReference>
<dbReference type="PANTHER" id="PTHR43334:SF1">
    <property type="entry name" value="3-HYDROXYPROPIONATE--COA LIGASE [ADP-FORMING]"/>
    <property type="match status" value="1"/>
</dbReference>
<dbReference type="PANTHER" id="PTHR43334">
    <property type="entry name" value="ACETATE--COA LIGASE [ADP-FORMING]"/>
    <property type="match status" value="1"/>
</dbReference>
<gene>
    <name evidence="7" type="ORF">GCM10017083_34140</name>
</gene>
<evidence type="ECO:0000256" key="2">
    <source>
        <dbReference type="ARBA" id="ARBA00022598"/>
    </source>
</evidence>
<evidence type="ECO:0000313" key="7">
    <source>
        <dbReference type="EMBL" id="GHD55348.1"/>
    </source>
</evidence>
<evidence type="ECO:0000256" key="4">
    <source>
        <dbReference type="ARBA" id="ARBA00022840"/>
    </source>
</evidence>
<keyword evidence="1" id="KW-0816">Tricarboxylic acid cycle</keyword>
<reference evidence="7" key="1">
    <citation type="journal article" date="2014" name="Int. J. Syst. Evol. Microbiol.">
        <title>Complete genome sequence of Corynebacterium casei LMG S-19264T (=DSM 44701T), isolated from a smear-ripened cheese.</title>
        <authorList>
            <consortium name="US DOE Joint Genome Institute (JGI-PGF)"/>
            <person name="Walter F."/>
            <person name="Albersmeier A."/>
            <person name="Kalinowski J."/>
            <person name="Ruckert C."/>
        </authorList>
    </citation>
    <scope>NUCLEOTIDE SEQUENCE</scope>
    <source>
        <strain evidence="7">KCTC 42651</strain>
    </source>
</reference>
<dbReference type="GO" id="GO:0005524">
    <property type="term" value="F:ATP binding"/>
    <property type="evidence" value="ECO:0007669"/>
    <property type="project" value="UniProtKB-UniRule"/>
</dbReference>
<protein>
    <submittedName>
        <fullName evidence="7">Acetyl-CoA synthetase</fullName>
    </submittedName>
</protein>
<dbReference type="InterPro" id="IPR036291">
    <property type="entry name" value="NAD(P)-bd_dom_sf"/>
</dbReference>
<sequence length="689" mass="71393">MIGASATKRAQGNAVIDNLLSRDCRSRIVPVHRSATAIQGLATVASIDDLPDGVDLAIASVPAAAATETARALEGRGVKSAIFFASGFAAADEDAFRAFATTSAMTVHGPNCMGLINLNDGLFLYPATTSSKIRPGRVAFIAQSGSAAITLMNSAEFGISKIVTVGSEFQLTAADYMDWLATDDDTAAVGVVLEAIKDPEAFARAARRIFENGKSLAVLKVGNSEVGSAATLAHTGSMTSDSDTYRLFFEAHGIATVDDYDELNAALEILARVGHRPGAGRLAIVGISGGQTALACDVAAAAGVELARFGDDVVRRMGEVSPGTRAQNPIDFGSVVDEAARDIVGSIRAVLDDDGIDVLAVLQDCQAGLHPKSLESYSTPIDAYCRSALEASKPIVAISPTSEPIHPDVRAKFESHGIPIVSGLREGIVGIRTISRPRPPARAEMAETPEATARRSRALGLIGGEVNSGRSQLAPQSCLEILKAYGIPTAPSVVVGSASEAAERAAEIEFPLAVKIASRDIAHRSELGGVVLGVKDMDGLAAAIARIADNVAAAAPGAAIDGYELQREVRGDLEAVVGYVASPPFGVKVMVGTGGTLVELTGDLAMGLAPLTVADAQALIASTRLGRRMDGYRNLIARTDTRPLAELVANLSRIAHDLGDRITSCDLNPVMISAGSGDVAVVDVLMTVR</sequence>
<dbReference type="InterPro" id="IPR003781">
    <property type="entry name" value="CoA-bd"/>
</dbReference>
<evidence type="ECO:0000256" key="3">
    <source>
        <dbReference type="ARBA" id="ARBA00022741"/>
    </source>
</evidence>
<dbReference type="InterPro" id="IPR013815">
    <property type="entry name" value="ATP_grasp_subdomain_1"/>
</dbReference>
<dbReference type="Gene3D" id="3.30.1490.20">
    <property type="entry name" value="ATP-grasp fold, A domain"/>
    <property type="match status" value="1"/>
</dbReference>
<dbReference type="PROSITE" id="PS50975">
    <property type="entry name" value="ATP_GRASP"/>
    <property type="match status" value="1"/>
</dbReference>
<dbReference type="AlphaFoldDB" id="A0A918XUU4"/>
<reference evidence="7" key="2">
    <citation type="submission" date="2020-09" db="EMBL/GenBank/DDBJ databases">
        <authorList>
            <person name="Sun Q."/>
            <person name="Kim S."/>
        </authorList>
    </citation>
    <scope>NUCLEOTIDE SEQUENCE</scope>
    <source>
        <strain evidence="7">KCTC 42651</strain>
    </source>
</reference>
<dbReference type="InterPro" id="IPR051538">
    <property type="entry name" value="Acyl-CoA_Synth/Transferase"/>
</dbReference>
<comment type="caution">
    <text evidence="7">The sequence shown here is derived from an EMBL/GenBank/DDBJ whole genome shotgun (WGS) entry which is preliminary data.</text>
</comment>
<proteinExistence type="predicted"/>
<organism evidence="7 8">
    <name type="scientific">Thalassobaculum fulvum</name>
    <dbReference type="NCBI Taxonomy" id="1633335"/>
    <lineage>
        <taxon>Bacteria</taxon>
        <taxon>Pseudomonadati</taxon>
        <taxon>Pseudomonadota</taxon>
        <taxon>Alphaproteobacteria</taxon>
        <taxon>Rhodospirillales</taxon>
        <taxon>Thalassobaculaceae</taxon>
        <taxon>Thalassobaculum</taxon>
    </lineage>
</organism>
<dbReference type="InterPro" id="IPR032875">
    <property type="entry name" value="Succ_CoA_lig_flav_dom"/>
</dbReference>
<feature type="domain" description="ATP-grasp" evidence="6">
    <location>
        <begin position="479"/>
        <end position="515"/>
    </location>
</feature>
<dbReference type="InterPro" id="IPR011761">
    <property type="entry name" value="ATP-grasp"/>
</dbReference>
<dbReference type="GO" id="GO:0006099">
    <property type="term" value="P:tricarboxylic acid cycle"/>
    <property type="evidence" value="ECO:0007669"/>
    <property type="project" value="UniProtKB-KW"/>
</dbReference>
<evidence type="ECO:0000313" key="8">
    <source>
        <dbReference type="Proteomes" id="UP000630353"/>
    </source>
</evidence>
<dbReference type="SMART" id="SM00881">
    <property type="entry name" value="CoA_binding"/>
    <property type="match status" value="1"/>
</dbReference>
<dbReference type="RefSeq" id="WP_189991823.1">
    <property type="nucleotide sequence ID" value="NZ_BMZS01000008.1"/>
</dbReference>
<dbReference type="Pfam" id="PF13380">
    <property type="entry name" value="CoA_binding_2"/>
    <property type="match status" value="1"/>
</dbReference>
<dbReference type="Proteomes" id="UP000630353">
    <property type="component" value="Unassembled WGS sequence"/>
</dbReference>
<dbReference type="GO" id="GO:0016874">
    <property type="term" value="F:ligase activity"/>
    <property type="evidence" value="ECO:0007669"/>
    <property type="project" value="UniProtKB-KW"/>
</dbReference>
<accession>A0A918XUU4</accession>
<dbReference type="Gene3D" id="3.30.470.20">
    <property type="entry name" value="ATP-grasp fold, B domain"/>
    <property type="match status" value="1"/>
</dbReference>
<dbReference type="SUPFAM" id="SSF52210">
    <property type="entry name" value="Succinyl-CoA synthetase domains"/>
    <property type="match status" value="2"/>
</dbReference>
<keyword evidence="2" id="KW-0436">Ligase</keyword>
<dbReference type="Pfam" id="PF13549">
    <property type="entry name" value="ATP-grasp_5"/>
    <property type="match status" value="1"/>
</dbReference>
<dbReference type="Gene3D" id="3.40.50.720">
    <property type="entry name" value="NAD(P)-binding Rossmann-like Domain"/>
    <property type="match status" value="1"/>
</dbReference>
<evidence type="ECO:0000256" key="5">
    <source>
        <dbReference type="PROSITE-ProRule" id="PRU00409"/>
    </source>
</evidence>
<dbReference type="GO" id="GO:0046872">
    <property type="term" value="F:metal ion binding"/>
    <property type="evidence" value="ECO:0007669"/>
    <property type="project" value="InterPro"/>
</dbReference>
<name>A0A918XUU4_9PROT</name>
<keyword evidence="8" id="KW-1185">Reference proteome</keyword>
<dbReference type="EMBL" id="BMZS01000008">
    <property type="protein sequence ID" value="GHD55348.1"/>
    <property type="molecule type" value="Genomic_DNA"/>
</dbReference>
<evidence type="ECO:0000259" key="6">
    <source>
        <dbReference type="PROSITE" id="PS50975"/>
    </source>
</evidence>
<evidence type="ECO:0000256" key="1">
    <source>
        <dbReference type="ARBA" id="ARBA00022532"/>
    </source>
</evidence>
<dbReference type="SUPFAM" id="SSF56059">
    <property type="entry name" value="Glutathione synthetase ATP-binding domain-like"/>
    <property type="match status" value="1"/>
</dbReference>
<dbReference type="SUPFAM" id="SSF51735">
    <property type="entry name" value="NAD(P)-binding Rossmann-fold domains"/>
    <property type="match status" value="1"/>
</dbReference>
<keyword evidence="4 5" id="KW-0067">ATP-binding</keyword>
<dbReference type="InterPro" id="IPR016102">
    <property type="entry name" value="Succinyl-CoA_synth-like"/>
</dbReference>